<dbReference type="InterPro" id="IPR023286">
    <property type="entry name" value="ABATE_dom_sf"/>
</dbReference>
<dbReference type="EMBL" id="CP018047">
    <property type="protein sequence ID" value="AQU68487.1"/>
    <property type="molecule type" value="Genomic_DNA"/>
</dbReference>
<feature type="domain" description="Zinc finger CGNR" evidence="1">
    <location>
        <begin position="152"/>
        <end position="194"/>
    </location>
</feature>
<dbReference type="Gene3D" id="1.10.3300.10">
    <property type="entry name" value="Jann2411-like domain"/>
    <property type="match status" value="1"/>
</dbReference>
<accession>A0A1U9QWE6</accession>
<protein>
    <recommendedName>
        <fullName evidence="1">Zinc finger CGNR domain-containing protein</fullName>
    </recommendedName>
</protein>
<dbReference type="Proteomes" id="UP000189677">
    <property type="component" value="Chromosome"/>
</dbReference>
<keyword evidence="3" id="KW-1185">Reference proteome</keyword>
<dbReference type="Pfam" id="PF11706">
    <property type="entry name" value="zf-CGNR"/>
    <property type="match status" value="1"/>
</dbReference>
<dbReference type="Pfam" id="PF07336">
    <property type="entry name" value="ABATE"/>
    <property type="match status" value="1"/>
</dbReference>
<dbReference type="OrthoDB" id="123307at2"/>
<name>A0A1U9QWE6_STRNV</name>
<gene>
    <name evidence="2" type="ORF">BBN63_21995</name>
</gene>
<proteinExistence type="predicted"/>
<evidence type="ECO:0000259" key="1">
    <source>
        <dbReference type="Pfam" id="PF11706"/>
    </source>
</evidence>
<dbReference type="InterPro" id="IPR021005">
    <property type="entry name" value="Znf_CGNR"/>
</dbReference>
<reference evidence="2 3" key="1">
    <citation type="submission" date="2016-11" db="EMBL/GenBank/DDBJ databases">
        <title>Complete genome sequence of Streptomyces niveus SCSIO 3406.</title>
        <authorList>
            <person name="Zhu Q."/>
            <person name="Cheng W."/>
            <person name="Song Y."/>
            <person name="Li Q."/>
            <person name="Ju J."/>
        </authorList>
    </citation>
    <scope>NUCLEOTIDE SEQUENCE [LARGE SCALE GENOMIC DNA]</scope>
    <source>
        <strain evidence="2 3">SCSIO 3406</strain>
    </source>
</reference>
<dbReference type="SUPFAM" id="SSF160904">
    <property type="entry name" value="Jann2411-like"/>
    <property type="match status" value="1"/>
</dbReference>
<dbReference type="InterPro" id="IPR010852">
    <property type="entry name" value="ABATE"/>
</dbReference>
<dbReference type="PANTHER" id="PTHR35525">
    <property type="entry name" value="BLL6575 PROTEIN"/>
    <property type="match status" value="1"/>
</dbReference>
<sequence length="200" mass="21658">MTTGVGSYEWRFDSGRLCLDLVATGEPAPKGFDEQPRPDGAGLLGRWLTGSGLVPAGTPLTGVDTAWVRRFAELRDCVGQLVRAEIDGRYAAAALERVNTIAAGAPPGIRAVREPGGGLVRTLSDEPECGALLAAVARDTVDLLTDPVARARLRQCEGDSCRRVYLDTSRGRRRRWCSSEVCGNRERVARHRRRAATTRA</sequence>
<organism evidence="2 3">
    <name type="scientific">Streptomyces niveus</name>
    <name type="common">Streptomyces spheroides</name>
    <dbReference type="NCBI Taxonomy" id="193462"/>
    <lineage>
        <taxon>Bacteria</taxon>
        <taxon>Bacillati</taxon>
        <taxon>Actinomycetota</taxon>
        <taxon>Actinomycetes</taxon>
        <taxon>Kitasatosporales</taxon>
        <taxon>Streptomycetaceae</taxon>
        <taxon>Streptomyces</taxon>
    </lineage>
</organism>
<evidence type="ECO:0000313" key="3">
    <source>
        <dbReference type="Proteomes" id="UP000189677"/>
    </source>
</evidence>
<evidence type="ECO:0000313" key="2">
    <source>
        <dbReference type="EMBL" id="AQU68487.1"/>
    </source>
</evidence>
<dbReference type="PANTHER" id="PTHR35525:SF3">
    <property type="entry name" value="BLL6575 PROTEIN"/>
    <property type="match status" value="1"/>
</dbReference>
<dbReference type="AlphaFoldDB" id="A0A1U9QWE6"/>
<dbReference type="RefSeq" id="WP_078077092.1">
    <property type="nucleotide sequence ID" value="NZ_CP018047.1"/>
</dbReference>
<dbReference type="KEGG" id="snw:BBN63_21995"/>